<evidence type="ECO:0000313" key="3">
    <source>
        <dbReference type="EMBL" id="KRN85196.1"/>
    </source>
</evidence>
<dbReference type="GO" id="GO:0016740">
    <property type="term" value="F:transferase activity"/>
    <property type="evidence" value="ECO:0007669"/>
    <property type="project" value="UniProtKB-KW"/>
</dbReference>
<dbReference type="EMBL" id="JQBK01000023">
    <property type="protein sequence ID" value="KRN85196.1"/>
    <property type="molecule type" value="Genomic_DNA"/>
</dbReference>
<sequence>MSQTIEEFTADLASAAPTPGGGSTAALVGALSSALGEMVGHIRQDKLDEPRLTELIAEMTVSRTKMISLIQEDESAFETFTAALKLPKETEEQKDKRAAEMLHGLIVAAQPPLQIAQTATKILHQLDEMKEYSSKSLLSDIGSGTALAEAALKASVLNVYENTRMMKDKDQAASLNKITDETLADGLKISESLYPAMQKAARGENV</sequence>
<reference evidence="2" key="4">
    <citation type="journal article" date="2021" name="PeerJ">
        <title>Extensive microbial diversity within the chicken gut microbiome revealed by metagenomics and culture.</title>
        <authorList>
            <person name="Gilroy R."/>
            <person name="Ravi A."/>
            <person name="Getino M."/>
            <person name="Pursley I."/>
            <person name="Horton D.L."/>
            <person name="Alikhan N.F."/>
            <person name="Baker D."/>
            <person name="Gharbi K."/>
            <person name="Hall N."/>
            <person name="Watson M."/>
            <person name="Adriaenssens E.M."/>
            <person name="Foster-Nyarko E."/>
            <person name="Jarju S."/>
            <person name="Secka A."/>
            <person name="Antonio M."/>
            <person name="Oren A."/>
            <person name="Chaudhuri R.R."/>
            <person name="La Ragione R."/>
            <person name="Hildebrand F."/>
            <person name="Pallen M.J."/>
        </authorList>
    </citation>
    <scope>NUCLEOTIDE SEQUENCE</scope>
    <source>
        <strain evidence="2">CHK174-6876</strain>
    </source>
</reference>
<dbReference type="Pfam" id="PF04961">
    <property type="entry name" value="FTCD_C"/>
    <property type="match status" value="1"/>
</dbReference>
<proteinExistence type="predicted"/>
<accession>A0A0R2KCY1</accession>
<dbReference type="SUPFAM" id="SSF101262">
    <property type="entry name" value="Methenyltetrahydrofolate cyclohydrolase-like"/>
    <property type="match status" value="1"/>
</dbReference>
<dbReference type="Gene3D" id="1.20.120.680">
    <property type="entry name" value="Formiminotetrahydrofolate cyclodeaminase monomer, up-and-down helical bundle"/>
    <property type="match status" value="1"/>
</dbReference>
<evidence type="ECO:0000313" key="5">
    <source>
        <dbReference type="Proteomes" id="UP000051491"/>
    </source>
</evidence>
<dbReference type="EMBL" id="LT630287">
    <property type="protein sequence ID" value="SFV39884.1"/>
    <property type="molecule type" value="Genomic_DNA"/>
</dbReference>
<organism evidence="3 5">
    <name type="scientific">Ligilactobacillus acidipiscis</name>
    <dbReference type="NCBI Taxonomy" id="89059"/>
    <lineage>
        <taxon>Bacteria</taxon>
        <taxon>Bacillati</taxon>
        <taxon>Bacillota</taxon>
        <taxon>Bacilli</taxon>
        <taxon>Lactobacillales</taxon>
        <taxon>Lactobacillaceae</taxon>
        <taxon>Ligilactobacillus</taxon>
    </lineage>
</organism>
<dbReference type="STRING" id="89059.LAC1533_0464"/>
<evidence type="ECO:0000313" key="4">
    <source>
        <dbReference type="EMBL" id="SFV39884.1"/>
    </source>
</evidence>
<dbReference type="PATRIC" id="fig|89059.3.peg.1021"/>
<evidence type="ECO:0000313" key="6">
    <source>
        <dbReference type="Proteomes" id="UP000190935"/>
    </source>
</evidence>
<dbReference type="InterPro" id="IPR036178">
    <property type="entry name" value="Formintransfe-cycloase-like_sf"/>
</dbReference>
<evidence type="ECO:0000313" key="2">
    <source>
        <dbReference type="EMBL" id="HJE98317.1"/>
    </source>
</evidence>
<dbReference type="Proteomes" id="UP000707535">
    <property type="component" value="Unassembled WGS sequence"/>
</dbReference>
<reference evidence="3 5" key="1">
    <citation type="journal article" date="2015" name="Genome Announc.">
        <title>Expanding the biotechnology potential of lactobacilli through comparative genomics of 213 strains and associated genera.</title>
        <authorList>
            <person name="Sun Z."/>
            <person name="Harris H.M."/>
            <person name="McCann A."/>
            <person name="Guo C."/>
            <person name="Argimon S."/>
            <person name="Zhang W."/>
            <person name="Yang X."/>
            <person name="Jeffery I.B."/>
            <person name="Cooney J.C."/>
            <person name="Kagawa T.F."/>
            <person name="Liu W."/>
            <person name="Song Y."/>
            <person name="Salvetti E."/>
            <person name="Wrobel A."/>
            <person name="Rasinkangas P."/>
            <person name="Parkhill J."/>
            <person name="Rea M.C."/>
            <person name="O'Sullivan O."/>
            <person name="Ritari J."/>
            <person name="Douillard F.P."/>
            <person name="Paul Ross R."/>
            <person name="Yang R."/>
            <person name="Briner A.E."/>
            <person name="Felis G.E."/>
            <person name="de Vos W.M."/>
            <person name="Barrangou R."/>
            <person name="Klaenhammer T.R."/>
            <person name="Caufield P.W."/>
            <person name="Cui Y."/>
            <person name="Zhang H."/>
            <person name="O'Toole P.W."/>
        </authorList>
    </citation>
    <scope>NUCLEOTIDE SEQUENCE [LARGE SCALE GENOMIC DNA]</scope>
    <source>
        <strain evidence="3 5">DSM 15353</strain>
    </source>
</reference>
<feature type="domain" description="Cyclodeaminase/cyclohydrolase" evidence="1">
    <location>
        <begin position="4"/>
        <end position="177"/>
    </location>
</feature>
<dbReference type="EC" id="4.3.1.4" evidence="4"/>
<reference evidence="2" key="5">
    <citation type="submission" date="2021-09" db="EMBL/GenBank/DDBJ databases">
        <authorList>
            <person name="Gilroy R."/>
        </authorList>
    </citation>
    <scope>NUCLEOTIDE SEQUENCE</scope>
    <source>
        <strain evidence="2">CHK174-6876</strain>
    </source>
</reference>
<name>A0A0R2KCY1_9LACO</name>
<reference evidence="6" key="3">
    <citation type="submission" date="2016-11" db="EMBL/GenBank/DDBJ databases">
        <authorList>
            <person name="Papadimitriou K."/>
        </authorList>
    </citation>
    <scope>NUCLEOTIDE SEQUENCE [LARGE SCALE GENOMIC DNA]</scope>
    <source>
        <strain evidence="6">ACA-DC 1533</strain>
    </source>
</reference>
<dbReference type="AlphaFoldDB" id="A0A0R2KCY1"/>
<dbReference type="InterPro" id="IPR007044">
    <property type="entry name" value="Cyclodeamin/CycHdrlase"/>
</dbReference>
<dbReference type="Proteomes" id="UP000051491">
    <property type="component" value="Unassembled WGS sequence"/>
</dbReference>
<keyword evidence="4" id="KW-0456">Lyase</keyword>
<dbReference type="RefSeq" id="WP_010498848.1">
    <property type="nucleotide sequence ID" value="NZ_CP173417.1"/>
</dbReference>
<protein>
    <submittedName>
        <fullName evidence="2">Cyclodeaminase/cyclohydrolase family protein</fullName>
    </submittedName>
    <submittedName>
        <fullName evidence="4">Formiminotetrahydrofolate cyclodeaminase</fullName>
        <ecNumber evidence="4">4.3.1.4</ecNumber>
    </submittedName>
    <submittedName>
        <fullName evidence="3">Glutamate formiminotransferase</fullName>
    </submittedName>
</protein>
<dbReference type="GeneID" id="95348550"/>
<reference evidence="4" key="2">
    <citation type="submission" date="2016-11" db="EMBL/GenBank/DDBJ databases">
        <authorList>
            <person name="Jaros S."/>
            <person name="Januszkiewicz K."/>
            <person name="Wedrychowicz H."/>
        </authorList>
    </citation>
    <scope>NUCLEOTIDE SEQUENCE [LARGE SCALE GENOMIC DNA]</scope>
    <source>
        <strain evidence="4">ACA-DC 1533</strain>
    </source>
</reference>
<dbReference type="GO" id="GO:0030412">
    <property type="term" value="F:formimidoyltetrahydrofolate cyclodeaminase activity"/>
    <property type="evidence" value="ECO:0007669"/>
    <property type="project" value="UniProtKB-EC"/>
</dbReference>
<dbReference type="KEGG" id="laca:LAC1533_0464"/>
<keyword evidence="3" id="KW-0808">Transferase</keyword>
<dbReference type="Proteomes" id="UP000190935">
    <property type="component" value="Chromosome I"/>
</dbReference>
<gene>
    <name evidence="3" type="ORF">IV43_GL000970</name>
    <name evidence="2" type="ORF">K8V00_11940</name>
    <name evidence="4" type="ORF">LAC1533_0464</name>
</gene>
<dbReference type="OrthoDB" id="7959174at2"/>
<dbReference type="EMBL" id="DYXG01000121">
    <property type="protein sequence ID" value="HJE98317.1"/>
    <property type="molecule type" value="Genomic_DNA"/>
</dbReference>
<evidence type="ECO:0000259" key="1">
    <source>
        <dbReference type="Pfam" id="PF04961"/>
    </source>
</evidence>